<evidence type="ECO:0000259" key="1">
    <source>
        <dbReference type="PROSITE" id="PS50943"/>
    </source>
</evidence>
<dbReference type="Gene3D" id="1.10.260.40">
    <property type="entry name" value="lambda repressor-like DNA-binding domains"/>
    <property type="match status" value="1"/>
</dbReference>
<sequence>MVVALAHISIIFPIRMIFKSFATTYELGAAVRAARKAQGLRQEELAGVAGVGTRFVIELEAGKPTIQLGKAMAVLAALGLMFSLDGLER</sequence>
<dbReference type="GO" id="GO:0003677">
    <property type="term" value="F:DNA binding"/>
    <property type="evidence" value="ECO:0007669"/>
    <property type="project" value="InterPro"/>
</dbReference>
<dbReference type="EMBL" id="QAYE01000008">
    <property type="protein sequence ID" value="PTW45191.1"/>
    <property type="molecule type" value="Genomic_DNA"/>
</dbReference>
<dbReference type="Proteomes" id="UP000244013">
    <property type="component" value="Unassembled WGS sequence"/>
</dbReference>
<dbReference type="InterPro" id="IPR017507">
    <property type="entry name" value="Tscrpt_reg_HipB-like"/>
</dbReference>
<gene>
    <name evidence="2" type="ORF">C8J25_108288</name>
</gene>
<reference evidence="2 3" key="1">
    <citation type="submission" date="2018-04" db="EMBL/GenBank/DDBJ databases">
        <title>Genomic Encyclopedia of Type Strains, Phase III (KMG-III): the genomes of soil and plant-associated and newly described type strains.</title>
        <authorList>
            <person name="Whitman W."/>
        </authorList>
    </citation>
    <scope>NUCLEOTIDE SEQUENCE [LARGE SCALE GENOMIC DNA]</scope>
    <source>
        <strain evidence="2 3">MA-olki</strain>
    </source>
</reference>
<dbReference type="SUPFAM" id="SSF47413">
    <property type="entry name" value="lambda repressor-like DNA-binding domains"/>
    <property type="match status" value="1"/>
</dbReference>
<proteinExistence type="predicted"/>
<protein>
    <submittedName>
        <fullName evidence="2">Y4mF family transcriptional regulator</fullName>
    </submittedName>
</protein>
<evidence type="ECO:0000313" key="2">
    <source>
        <dbReference type="EMBL" id="PTW45191.1"/>
    </source>
</evidence>
<dbReference type="RefSeq" id="WP_341871541.1">
    <property type="nucleotide sequence ID" value="NZ_QAYE01000008.1"/>
</dbReference>
<name>A0A2T5U103_9SPHN</name>
<dbReference type="InterPro" id="IPR010982">
    <property type="entry name" value="Lambda_DNA-bd_dom_sf"/>
</dbReference>
<dbReference type="Pfam" id="PF01381">
    <property type="entry name" value="HTH_3"/>
    <property type="match status" value="1"/>
</dbReference>
<comment type="caution">
    <text evidence="2">The sequence shown here is derived from an EMBL/GenBank/DDBJ whole genome shotgun (WGS) entry which is preliminary data.</text>
</comment>
<evidence type="ECO:0000313" key="3">
    <source>
        <dbReference type="Proteomes" id="UP000244013"/>
    </source>
</evidence>
<dbReference type="InterPro" id="IPR001387">
    <property type="entry name" value="Cro/C1-type_HTH"/>
</dbReference>
<organism evidence="2 3">
    <name type="scientific">Sphingomonas faeni</name>
    <dbReference type="NCBI Taxonomy" id="185950"/>
    <lineage>
        <taxon>Bacteria</taxon>
        <taxon>Pseudomonadati</taxon>
        <taxon>Pseudomonadota</taxon>
        <taxon>Alphaproteobacteria</taxon>
        <taxon>Sphingomonadales</taxon>
        <taxon>Sphingomonadaceae</taxon>
        <taxon>Sphingomonas</taxon>
    </lineage>
</organism>
<feature type="domain" description="HTH cro/C1-type" evidence="1">
    <location>
        <begin position="31"/>
        <end position="87"/>
    </location>
</feature>
<accession>A0A2T5U103</accession>
<dbReference type="PROSITE" id="PS50943">
    <property type="entry name" value="HTH_CROC1"/>
    <property type="match status" value="1"/>
</dbReference>
<dbReference type="GeneID" id="91007183"/>
<dbReference type="AlphaFoldDB" id="A0A2T5U103"/>
<dbReference type="NCBIfam" id="TIGR03070">
    <property type="entry name" value="couple_hipB"/>
    <property type="match status" value="1"/>
</dbReference>
<dbReference type="SMART" id="SM00530">
    <property type="entry name" value="HTH_XRE"/>
    <property type="match status" value="1"/>
</dbReference>
<dbReference type="CDD" id="cd00093">
    <property type="entry name" value="HTH_XRE"/>
    <property type="match status" value="1"/>
</dbReference>